<dbReference type="GO" id="GO:0000145">
    <property type="term" value="C:exocyst"/>
    <property type="evidence" value="ECO:0000318"/>
    <property type="project" value="GO_Central"/>
</dbReference>
<comment type="similarity">
    <text evidence="2">Belongs to the peptidase S10 family.</text>
</comment>
<dbReference type="GO" id="GO:0006904">
    <property type="term" value="P:vesicle docking involved in exocytosis"/>
    <property type="evidence" value="ECO:0007669"/>
    <property type="project" value="InterPro"/>
</dbReference>
<evidence type="ECO:0000256" key="2">
    <source>
        <dbReference type="ARBA" id="ARBA00009431"/>
    </source>
</evidence>
<feature type="compositionally biased region" description="Polar residues" evidence="12">
    <location>
        <begin position="530"/>
        <end position="543"/>
    </location>
</feature>
<evidence type="ECO:0000256" key="8">
    <source>
        <dbReference type="ARBA" id="ARBA00023157"/>
    </source>
</evidence>
<keyword evidence="7" id="KW-0378">Hydrolase</keyword>
<dbReference type="Gramene" id="Bra034110.1">
    <property type="protein sequence ID" value="Bra034110.1-P"/>
    <property type="gene ID" value="Bra034110"/>
</dbReference>
<dbReference type="GO" id="GO:0090522">
    <property type="term" value="P:vesicle tethering involved in exocytosis"/>
    <property type="evidence" value="ECO:0007669"/>
    <property type="project" value="UniProtKB-UniRule"/>
</dbReference>
<keyword evidence="11" id="KW-0813">Transport</keyword>
<feature type="region of interest" description="Disordered" evidence="12">
    <location>
        <begin position="823"/>
        <end position="851"/>
    </location>
</feature>
<dbReference type="OMA" id="GVEFKHQ"/>
<dbReference type="Pfam" id="PF04048">
    <property type="entry name" value="Sec8_N"/>
    <property type="match status" value="1"/>
</dbReference>
<evidence type="ECO:0000256" key="5">
    <source>
        <dbReference type="ARBA" id="ARBA00022670"/>
    </source>
</evidence>
<comment type="similarity">
    <text evidence="11">Belongs to the SEC8 family.</text>
</comment>
<dbReference type="GO" id="GO:0006612">
    <property type="term" value="P:protein targeting to membrane"/>
    <property type="evidence" value="ECO:0007669"/>
    <property type="project" value="UniProtKB-UniRule"/>
</dbReference>
<dbReference type="PROSITE" id="PS00131">
    <property type="entry name" value="CARBOXYPEPT_SER_SER"/>
    <property type="match status" value="1"/>
</dbReference>
<accession>M4EZ67</accession>
<dbReference type="FunFam" id="3.40.50.1820:FF:000060">
    <property type="entry name" value="Carboxypeptidase"/>
    <property type="match status" value="1"/>
</dbReference>
<feature type="chain" id="PRO_5007921539" description="Exocyst complex component Sec8" evidence="13">
    <location>
        <begin position="26"/>
        <end position="1606"/>
    </location>
</feature>
<evidence type="ECO:0000256" key="10">
    <source>
        <dbReference type="ARBA" id="ARBA00037399"/>
    </source>
</evidence>
<evidence type="ECO:0000256" key="7">
    <source>
        <dbReference type="ARBA" id="ARBA00022801"/>
    </source>
</evidence>
<dbReference type="PROSITE" id="PS00560">
    <property type="entry name" value="CARBOXYPEPT_SER_HIS"/>
    <property type="match status" value="1"/>
</dbReference>
<comment type="subcellular location">
    <subcellularLocation>
        <location evidence="1">Secreted</location>
    </subcellularLocation>
</comment>
<organism evidence="15 16">
    <name type="scientific">Brassica campestris</name>
    <name type="common">Field mustard</name>
    <dbReference type="NCBI Taxonomy" id="3711"/>
    <lineage>
        <taxon>Eukaryota</taxon>
        <taxon>Viridiplantae</taxon>
        <taxon>Streptophyta</taxon>
        <taxon>Embryophyta</taxon>
        <taxon>Tracheophyta</taxon>
        <taxon>Spermatophyta</taxon>
        <taxon>Magnoliopsida</taxon>
        <taxon>eudicotyledons</taxon>
        <taxon>Gunneridae</taxon>
        <taxon>Pentapetalae</taxon>
        <taxon>rosids</taxon>
        <taxon>malvids</taxon>
        <taxon>Brassicales</taxon>
        <taxon>Brassicaceae</taxon>
        <taxon>Brassiceae</taxon>
        <taxon>Brassica</taxon>
    </lineage>
</organism>
<keyword evidence="11" id="KW-0653">Protein transport</keyword>
<dbReference type="InterPro" id="IPR018202">
    <property type="entry name" value="Ser_caboxypep_ser_AS"/>
</dbReference>
<protein>
    <recommendedName>
        <fullName evidence="11">Exocyst complex component Sec8</fullName>
    </recommendedName>
</protein>
<dbReference type="GO" id="GO:0006893">
    <property type="term" value="P:Golgi to plasma membrane transport"/>
    <property type="evidence" value="ECO:0000318"/>
    <property type="project" value="GO_Central"/>
</dbReference>
<dbReference type="EnsemblPlants" id="Bra034110.1">
    <property type="protein sequence ID" value="Bra034110.1-P"/>
    <property type="gene ID" value="Bra034110"/>
</dbReference>
<dbReference type="GO" id="GO:0006887">
    <property type="term" value="P:exocytosis"/>
    <property type="evidence" value="ECO:0000318"/>
    <property type="project" value="GO_Central"/>
</dbReference>
<dbReference type="SUPFAM" id="SSF53474">
    <property type="entry name" value="alpha/beta-Hydrolases"/>
    <property type="match status" value="1"/>
</dbReference>
<evidence type="ECO:0000256" key="11">
    <source>
        <dbReference type="RuleBase" id="RU367079"/>
    </source>
</evidence>
<dbReference type="Proteomes" id="UP000011750">
    <property type="component" value="Chromosome A01"/>
</dbReference>
<evidence type="ECO:0000256" key="13">
    <source>
        <dbReference type="SAM" id="SignalP"/>
    </source>
</evidence>
<reference evidence="15 16" key="2">
    <citation type="journal article" date="2018" name="Hortic Res">
        <title>Improved Brassica rapa reference genome by single-molecule sequencing and chromosome conformation capture technologies.</title>
        <authorList>
            <person name="Zhang L."/>
            <person name="Cai X."/>
            <person name="Wu J."/>
            <person name="Liu M."/>
            <person name="Grob S."/>
            <person name="Cheng F."/>
            <person name="Liang J."/>
            <person name="Cai C."/>
            <person name="Liu Z."/>
            <person name="Liu B."/>
            <person name="Wang F."/>
            <person name="Li S."/>
            <person name="Liu F."/>
            <person name="Li X."/>
            <person name="Cheng L."/>
            <person name="Yang W."/>
            <person name="Li M.H."/>
            <person name="Grossniklaus U."/>
            <person name="Zheng H."/>
            <person name="Wang X."/>
        </authorList>
    </citation>
    <scope>NUCLEOTIDE SEQUENCE [LARGE SCALE GENOMIC DNA]</scope>
    <source>
        <strain evidence="15 16">cv. Chiifu-401-42</strain>
    </source>
</reference>
<evidence type="ECO:0000313" key="16">
    <source>
        <dbReference type="Proteomes" id="UP000011750"/>
    </source>
</evidence>
<dbReference type="InterPro" id="IPR033124">
    <property type="entry name" value="Ser_caboxypep_his_AS"/>
</dbReference>
<keyword evidence="6 13" id="KW-0732">Signal</keyword>
<feature type="compositionally biased region" description="Polar residues" evidence="12">
    <location>
        <begin position="1396"/>
        <end position="1411"/>
    </location>
</feature>
<keyword evidence="3" id="KW-0964">Secreted</keyword>
<name>M4EZ67_BRACM</name>
<evidence type="ECO:0000256" key="3">
    <source>
        <dbReference type="ARBA" id="ARBA00022525"/>
    </source>
</evidence>
<dbReference type="InterPro" id="IPR001563">
    <property type="entry name" value="Peptidase_S10"/>
</dbReference>
<feature type="signal peptide" evidence="13">
    <location>
        <begin position="1"/>
        <end position="25"/>
    </location>
</feature>
<feature type="region of interest" description="Disordered" evidence="12">
    <location>
        <begin position="1392"/>
        <end position="1411"/>
    </location>
</feature>
<keyword evidence="8" id="KW-1015">Disulfide bond</keyword>
<dbReference type="HOGENOM" id="CLU_244089_0_0_1"/>
<feature type="compositionally biased region" description="Pro residues" evidence="12">
    <location>
        <begin position="546"/>
        <end position="560"/>
    </location>
</feature>
<sequence length="1606" mass="178453">MEKRTFLSLLCHFVVFIACTYPSSSILLNDRSFEISNLPSSRAEKLIRELNLFPKLDVNVIDVGDSPLASSEEVPSIVERSFRFPNIVSHSDDGASVEDLGHRAGYYKLPKSQGARMFYFFFESRKKKKDAPVVIWLTGGPGCSSELAMFYENGPFKIDKNMSLVWNEYGWDQVSNLLYVDQPVGTGFSYTTDKSDIRHDEKGVSDDLYDFLQAFFAEHPKLTDNDFYITGESYAGHYIPAFAARGFAIGNGLTNPALQYPAYPDYALEMGLITQSEHDRLKKIVPLCELSIKLCGTDGTVSCLASYLVCNTLFSGVINHAGGVNYYDIRKKCEGSLCYDFSDMEKFLNLQSVRKSLGVGDIEFVSCSTSVYQAMLQDWMRNLEVGIPTLLEDGINLLVYAGEYDLICNWLGNSRWVNAMEWSGQENFKATNEVPFVVDGKEAGKLKSYGQLSFLKVHDAGHMVPMDQPEAALKMLKRWMENSLSGGDDDDVATTITEGDDLVAQITGQSCLCLVIQTILSIHQPLSDSSSFNIHQPPSSASPQLHCPPPKPNSPPPPSAIPVCSAEVVSPRRRDELARIDESWAVARFDSLPHVVHILTSKDRETDVLLLKEQSDVVEEVVDEVVHAYHGGFNKAIQNYSQILRLFSESTEKLGDLKHDLADAKRSLGTRNKQLHQLWYRSVTLRHIIALLDQIEGIAKVPSRIEKLIADKQFYAAIQVYLQSSLMLEREGLQTVGALQDVRSELTKLRGALFFKILDDLHAHLYNRGEYSSVASSIYERDDDVPTTTAVAASRMSSQPLSRRTRTLKGDSQFVVRGLTNGSHRTSSIEEGSSFDGHDEEDSVEHDEATDSKLLSHQLTPWLSDSTPDEFIEAVRKSDDPLHVKYLQTLVQCLCMLGKVAAAGAIICQKLRPTIHEIIISKIKAHMETRNLSKSACSQGDQTVAAGLHFIKGQPEAYRLSKEKPQNRISNSGTHLAVSPVSPLMVPGGKAQAAAKDLLDSILDTIVKIFENHVVIGELLELKASQHDINTPKSLPTNVNWNTDSEASQVTGGYTISYPLTVLQSECQQLICEILRATPEAASADAVAQTAKVAKKASKKDKRQDCRNAPEDGLTFTFRFTDATVSISNQGADLIRQGWGKKAPNSSQEGYGSAAVLPEQGIYLAASIYRPVLQFTDKITSMLPKKHSQLVIDGLLTFTENFVKDHLLPTMFVDYRKGVQQAISSAAAFRPRAHTTTYTPTVEKGRPILQGLLAIDLLAKEVLGWAQAMPKFSTDLVKYVQTFLERTFERCRTSYMEAVLEKLSYRLIGRHDIEKLMRLDPASACLPALLGHSVSHSEAVGSDVELCELFLSLPSIKQDSLIRDDNKLILLASLSDSLEYVADSIERLGQAVPRAASQSEDNSRNQATSPRNLASFADEYRKLATDCLKVLRVEMQLETVFHLQEMTNREYLEDEDAEEPDDFVISLTSQITRRDEGMAPFISGEKRNYVFGGICGIAATASIKALAEMRSINLFGVQQICRNTIALEQAMAAIPYVDGESVQQNLDRVRTYFELLNMPFEALLAFIAEHDQMFTPTEYSNLLKVNVPGRDTPTDAQSRLSEILSH</sequence>
<evidence type="ECO:0000256" key="6">
    <source>
        <dbReference type="ARBA" id="ARBA00022729"/>
    </source>
</evidence>
<dbReference type="PANTHER" id="PTHR14146:SF3">
    <property type="entry name" value="EXOCYST COMPLEX COMPONENT SEC8"/>
    <property type="match status" value="1"/>
</dbReference>
<reference evidence="15 16" key="1">
    <citation type="journal article" date="2011" name="Nat. Genet.">
        <title>The genome of the mesopolyploid crop species Brassica rapa.</title>
        <authorList>
            <consortium name="Brassica rapa Genome Sequencing Project Consortium"/>
            <person name="Wang X."/>
            <person name="Wang H."/>
            <person name="Wang J."/>
            <person name="Sun R."/>
            <person name="Wu J."/>
            <person name="Liu S."/>
            <person name="Bai Y."/>
            <person name="Mun J.H."/>
            <person name="Bancroft I."/>
            <person name="Cheng F."/>
            <person name="Huang S."/>
            <person name="Li X."/>
            <person name="Hua W."/>
            <person name="Wang J."/>
            <person name="Wang X."/>
            <person name="Freeling M."/>
            <person name="Pires J.C."/>
            <person name="Paterson A.H."/>
            <person name="Chalhoub B."/>
            <person name="Wang B."/>
            <person name="Hayward A."/>
            <person name="Sharpe A.G."/>
            <person name="Park B.S."/>
            <person name="Weisshaar B."/>
            <person name="Liu B."/>
            <person name="Li B."/>
            <person name="Liu B."/>
            <person name="Tong C."/>
            <person name="Song C."/>
            <person name="Duran C."/>
            <person name="Peng C."/>
            <person name="Geng C."/>
            <person name="Koh C."/>
            <person name="Lin C."/>
            <person name="Edwards D."/>
            <person name="Mu D."/>
            <person name="Shen D."/>
            <person name="Soumpourou E."/>
            <person name="Li F."/>
            <person name="Fraser F."/>
            <person name="Conant G."/>
            <person name="Lassalle G."/>
            <person name="King G.J."/>
            <person name="Bonnema G."/>
            <person name="Tang H."/>
            <person name="Wang H."/>
            <person name="Belcram H."/>
            <person name="Zhou H."/>
            <person name="Hirakawa H."/>
            <person name="Abe H."/>
            <person name="Guo H."/>
            <person name="Wang H."/>
            <person name="Jin H."/>
            <person name="Parkin I.A."/>
            <person name="Batley J."/>
            <person name="Kim J.S."/>
            <person name="Just J."/>
            <person name="Li J."/>
            <person name="Xu J."/>
            <person name="Deng J."/>
            <person name="Kim J.A."/>
            <person name="Li J."/>
            <person name="Yu J."/>
            <person name="Meng J."/>
            <person name="Wang J."/>
            <person name="Min J."/>
            <person name="Poulain J."/>
            <person name="Wang J."/>
            <person name="Hatakeyama K."/>
            <person name="Wu K."/>
            <person name="Wang L."/>
            <person name="Fang L."/>
            <person name="Trick M."/>
            <person name="Links M.G."/>
            <person name="Zhao M."/>
            <person name="Jin M."/>
            <person name="Ramchiary N."/>
            <person name="Drou N."/>
            <person name="Berkman P.J."/>
            <person name="Cai Q."/>
            <person name="Huang Q."/>
            <person name="Li R."/>
            <person name="Tabata S."/>
            <person name="Cheng S."/>
            <person name="Zhang S."/>
            <person name="Zhang S."/>
            <person name="Huang S."/>
            <person name="Sato S."/>
            <person name="Sun S."/>
            <person name="Kwon S.J."/>
            <person name="Choi S.R."/>
            <person name="Lee T.H."/>
            <person name="Fan W."/>
            <person name="Zhao X."/>
            <person name="Tan X."/>
            <person name="Xu X."/>
            <person name="Wang Y."/>
            <person name="Qiu Y."/>
            <person name="Yin Y."/>
            <person name="Li Y."/>
            <person name="Du Y."/>
            <person name="Liao Y."/>
            <person name="Lim Y."/>
            <person name="Narusaka Y."/>
            <person name="Wang Y."/>
            <person name="Wang Z."/>
            <person name="Li Z."/>
            <person name="Wang Z."/>
            <person name="Xiong Z."/>
            <person name="Zhang Z."/>
        </authorList>
    </citation>
    <scope>NUCLEOTIDE SEQUENCE [LARGE SCALE GENOMIC DNA]</scope>
    <source>
        <strain evidence="15 16">cv. Chiifu-401-42</strain>
    </source>
</reference>
<dbReference type="GO" id="GO:0015031">
    <property type="term" value="P:protein transport"/>
    <property type="evidence" value="ECO:0007669"/>
    <property type="project" value="UniProtKB-KW"/>
</dbReference>
<proteinExistence type="inferred from homology"/>
<dbReference type="PANTHER" id="PTHR14146">
    <property type="entry name" value="EXOCYST COMPLEX COMPONENT 4"/>
    <property type="match status" value="1"/>
</dbReference>
<dbReference type="InterPro" id="IPR029058">
    <property type="entry name" value="AB_hydrolase_fold"/>
</dbReference>
<keyword evidence="16" id="KW-1185">Reference proteome</keyword>
<keyword evidence="9" id="KW-0325">Glycoprotein</keyword>
<evidence type="ECO:0000259" key="14">
    <source>
        <dbReference type="Pfam" id="PF04048"/>
    </source>
</evidence>
<evidence type="ECO:0000313" key="15">
    <source>
        <dbReference type="EnsemblPlants" id="Bra034110.1-P"/>
    </source>
</evidence>
<keyword evidence="5" id="KW-0645">Protease</keyword>
<evidence type="ECO:0000256" key="12">
    <source>
        <dbReference type="SAM" id="MobiDB-lite"/>
    </source>
</evidence>
<dbReference type="Gene3D" id="3.40.50.1820">
    <property type="entry name" value="alpha/beta hydrolase"/>
    <property type="match status" value="1"/>
</dbReference>
<reference evidence="15" key="3">
    <citation type="submission" date="2023-03" db="UniProtKB">
        <authorList>
            <consortium name="EnsemblPlants"/>
        </authorList>
    </citation>
    <scope>IDENTIFICATION</scope>
    <source>
        <strain evidence="15">cv. Chiifu-401-42</strain>
    </source>
</reference>
<feature type="domain" description="Exocyst complex component Sec8 N-terminal" evidence="14">
    <location>
        <begin position="575"/>
        <end position="708"/>
    </location>
</feature>
<evidence type="ECO:0000256" key="4">
    <source>
        <dbReference type="ARBA" id="ARBA00022645"/>
    </source>
</evidence>
<keyword evidence="11" id="KW-0268">Exocytosis</keyword>
<feature type="region of interest" description="Disordered" evidence="12">
    <location>
        <begin position="530"/>
        <end position="560"/>
    </location>
</feature>
<evidence type="ECO:0000256" key="1">
    <source>
        <dbReference type="ARBA" id="ARBA00004613"/>
    </source>
</evidence>
<dbReference type="Pfam" id="PF00450">
    <property type="entry name" value="Peptidase_S10"/>
    <property type="match status" value="1"/>
</dbReference>
<dbReference type="PROSITE" id="PS51257">
    <property type="entry name" value="PROKAR_LIPOPROTEIN"/>
    <property type="match status" value="1"/>
</dbReference>
<dbReference type="InterPro" id="IPR007191">
    <property type="entry name" value="Sec8_exocyst_N"/>
</dbReference>
<dbReference type="InParanoid" id="M4EZ67"/>
<dbReference type="STRING" id="51351.M4EZ67"/>
<dbReference type="GO" id="GO:0004185">
    <property type="term" value="F:serine-type carboxypeptidase activity"/>
    <property type="evidence" value="ECO:0007669"/>
    <property type="project" value="InterPro"/>
</dbReference>
<dbReference type="eggNOG" id="KOG1282">
    <property type="taxonomic scope" value="Eukaryota"/>
</dbReference>
<dbReference type="PRINTS" id="PR00724">
    <property type="entry name" value="CRBOXYPTASEC"/>
</dbReference>
<comment type="function">
    <text evidence="10">Probable carboxypeptidase.</text>
</comment>
<keyword evidence="4" id="KW-0121">Carboxypeptidase</keyword>
<comment type="function">
    <text evidence="11">Component of the exocyst complex involved in the docking of exocytic vesicles with fusion sites on the plasma membrane.</text>
</comment>
<dbReference type="MEROPS" id="S10.A45"/>
<dbReference type="GO" id="GO:0005576">
    <property type="term" value="C:extracellular region"/>
    <property type="evidence" value="ECO:0007669"/>
    <property type="project" value="UniProtKB-SubCell"/>
</dbReference>
<dbReference type="GO" id="GO:0006508">
    <property type="term" value="P:proteolysis"/>
    <property type="evidence" value="ECO:0007669"/>
    <property type="project" value="UniProtKB-KW"/>
</dbReference>
<dbReference type="InterPro" id="IPR039682">
    <property type="entry name" value="Sec8/EXOC4"/>
</dbReference>
<evidence type="ECO:0000256" key="9">
    <source>
        <dbReference type="ARBA" id="ARBA00023180"/>
    </source>
</evidence>